<accession>A0A7W9SLL8</accession>
<dbReference type="SUPFAM" id="SSF51735">
    <property type="entry name" value="NAD(P)-binding Rossmann-fold domains"/>
    <property type="match status" value="1"/>
</dbReference>
<dbReference type="Proteomes" id="UP000520814">
    <property type="component" value="Unassembled WGS sequence"/>
</dbReference>
<dbReference type="InterPro" id="IPR036291">
    <property type="entry name" value="NAD(P)-bd_dom_sf"/>
</dbReference>
<evidence type="ECO:0000259" key="1">
    <source>
        <dbReference type="Pfam" id="PF01370"/>
    </source>
</evidence>
<evidence type="ECO:0000313" key="2">
    <source>
        <dbReference type="EMBL" id="MBB6048922.1"/>
    </source>
</evidence>
<feature type="domain" description="NAD-dependent epimerase/dehydratase" evidence="1">
    <location>
        <begin position="6"/>
        <end position="215"/>
    </location>
</feature>
<protein>
    <submittedName>
        <fullName evidence="2">Nucleoside-diphosphate-sugar epimerase</fullName>
    </submittedName>
</protein>
<dbReference type="PROSITE" id="PS51257">
    <property type="entry name" value="PROKAR_LIPOPROTEIN"/>
    <property type="match status" value="1"/>
</dbReference>
<dbReference type="Pfam" id="PF01370">
    <property type="entry name" value="Epimerase"/>
    <property type="match status" value="1"/>
</dbReference>
<evidence type="ECO:0000313" key="3">
    <source>
        <dbReference type="Proteomes" id="UP000520814"/>
    </source>
</evidence>
<dbReference type="AlphaFoldDB" id="A0A7W9SLL8"/>
<dbReference type="InterPro" id="IPR050177">
    <property type="entry name" value="Lipid_A_modif_metabolic_enz"/>
</dbReference>
<proteinExistence type="predicted"/>
<sequence length="330" mass="36492">MRVLYIGGTGIISSACVEESVRQGQEVFLLNRGSSKKYLPPPGVTVITGDVKGDQAELKAVLAAHGPFDAVADFITFTPEDLESRLALVEGIAEQFVFVSSASCYQKPPKHYLITEETPLENPHWQYSRDKIACEAILAGQSKLAYTTVRPSLTYGHANLPLVLNSWLHPWTVVERMLTGKPVIVPGDGTSLWTNTWNGDFAKGFSSLLGRPDTYGEAFHITSDEVLCWNQLFQTVADALGVKPDFVHVPSDFCMGLYPDWEGTLIGDKVNSVVLDNSKIKRFVPGYKAEVLWAEGVQRSLAWFREDPSRQTVDAEVNARQDAVIAAFRR</sequence>
<dbReference type="RefSeq" id="WP_184192544.1">
    <property type="nucleotide sequence ID" value="NZ_JACHGW010000001.1"/>
</dbReference>
<organism evidence="2 3">
    <name type="scientific">Armatimonas rosea</name>
    <dbReference type="NCBI Taxonomy" id="685828"/>
    <lineage>
        <taxon>Bacteria</taxon>
        <taxon>Bacillati</taxon>
        <taxon>Armatimonadota</taxon>
        <taxon>Armatimonadia</taxon>
        <taxon>Armatimonadales</taxon>
        <taxon>Armatimonadaceae</taxon>
        <taxon>Armatimonas</taxon>
    </lineage>
</organism>
<dbReference type="InterPro" id="IPR001509">
    <property type="entry name" value="Epimerase_deHydtase"/>
</dbReference>
<keyword evidence="3" id="KW-1185">Reference proteome</keyword>
<comment type="caution">
    <text evidence="2">The sequence shown here is derived from an EMBL/GenBank/DDBJ whole genome shotgun (WGS) entry which is preliminary data.</text>
</comment>
<name>A0A7W9SLL8_ARMRO</name>
<dbReference type="EMBL" id="JACHGW010000001">
    <property type="protein sequence ID" value="MBB6048922.1"/>
    <property type="molecule type" value="Genomic_DNA"/>
</dbReference>
<gene>
    <name evidence="2" type="ORF">HNQ39_000684</name>
</gene>
<reference evidence="2 3" key="1">
    <citation type="submission" date="2020-08" db="EMBL/GenBank/DDBJ databases">
        <title>Genomic Encyclopedia of Type Strains, Phase IV (KMG-IV): sequencing the most valuable type-strain genomes for metagenomic binning, comparative biology and taxonomic classification.</title>
        <authorList>
            <person name="Goeker M."/>
        </authorList>
    </citation>
    <scope>NUCLEOTIDE SEQUENCE [LARGE SCALE GENOMIC DNA]</scope>
    <source>
        <strain evidence="2 3">DSM 23562</strain>
    </source>
</reference>
<dbReference type="PANTHER" id="PTHR43245">
    <property type="entry name" value="BIFUNCTIONAL POLYMYXIN RESISTANCE PROTEIN ARNA"/>
    <property type="match status" value="1"/>
</dbReference>
<dbReference type="Gene3D" id="3.40.50.720">
    <property type="entry name" value="NAD(P)-binding Rossmann-like Domain"/>
    <property type="match status" value="1"/>
</dbReference>